<protein>
    <submittedName>
        <fullName evidence="1">Aminotransferase class V-fold PLP-dependent enzyme</fullName>
    </submittedName>
</protein>
<proteinExistence type="predicted"/>
<accession>A0ACD4DF07</accession>
<dbReference type="Proteomes" id="UP001156484">
    <property type="component" value="Chromosome"/>
</dbReference>
<keyword evidence="1" id="KW-0808">Transferase</keyword>
<name>A0ACD4DF07_9NOCA</name>
<evidence type="ECO:0000313" key="2">
    <source>
        <dbReference type="Proteomes" id="UP001156484"/>
    </source>
</evidence>
<gene>
    <name evidence="1" type="ORF">OED52_16550</name>
</gene>
<keyword evidence="2" id="KW-1185">Reference proteome</keyword>
<reference evidence="1" key="1">
    <citation type="submission" date="2022-10" db="EMBL/GenBank/DDBJ databases">
        <title>Rhodococcus ferula Z13 complete genome.</title>
        <authorList>
            <person name="Long X."/>
            <person name="Zang M."/>
        </authorList>
    </citation>
    <scope>NUCLEOTIDE SEQUENCE</scope>
    <source>
        <strain evidence="1">Z13</strain>
    </source>
</reference>
<dbReference type="EMBL" id="CP107551">
    <property type="protein sequence ID" value="UYP18253.1"/>
    <property type="molecule type" value="Genomic_DNA"/>
</dbReference>
<evidence type="ECO:0000313" key="1">
    <source>
        <dbReference type="EMBL" id="UYP18253.1"/>
    </source>
</evidence>
<organism evidence="1 2">
    <name type="scientific">Rhodococcus sacchari</name>
    <dbReference type="NCBI Taxonomy" id="2962047"/>
    <lineage>
        <taxon>Bacteria</taxon>
        <taxon>Bacillati</taxon>
        <taxon>Actinomycetota</taxon>
        <taxon>Actinomycetes</taxon>
        <taxon>Mycobacteriales</taxon>
        <taxon>Nocardiaceae</taxon>
        <taxon>Rhodococcus</taxon>
    </lineage>
</organism>
<sequence>MIDVADHRAHTPGAGLSHHLNAAGAALLSSGVLSTVRQHLEVESRIGGYEADALARGRIDAVYDSAARLLGAEATDIALVNSATDGWHRALAALRLQRGDRVLVSRSSYVSSALHLLELRDSVGIEIEIVPNDAAGRIDLDALAEALRTPARLVTVAHVPTSSGLVEPVTEVGTLCRAAGVTYLLDATQSVGQLPVDVATIGCDILVTTGRKFLRGPRGTGLLYVSPAARETLRPGAPDVRGAAWNADDSYALKDSAVRFETWEASHALELGLGTALDEALATGIDAIARHIDGLGSLLRTKLAEVDGVTVLDPPAAGGGIVTFGVDGRSALEVKEHLRRRGIRVVAVPAAHAQWDLGDRGIDAVVRASMHVYNGQDDLDALVEVLQEPEGVVRVPLPATPSLADLAPRRSAPVETAESTDVVVVGAGIHGNSTAWQLARRGVRVIQLEQFSEGHVEGSSHGRARMIRRAYPNPIWYPFVDRAYRAWAELEEEIARPLITTTGGLYARALDAESGLDGPDCVMVDHVEAARRFPGLELGAGFRALYDPAAGVVDAAAAMAQLTAIGRRAGVDRREGVRVLGIDADGDGAVVTTTAGRIRAARVVVCAGPWISELLPQFAPVLDVVRIVNIHVAGSRPEMLAPPNLGPFSIEVPEVGLMYGIPSYGGDTLKVGLDHGPADDLTVARKPVSQSEIDILHDLVRRFLPAADGAVVDSLSCRYTMAPNNRFALGPLPETPQILVAAACSGHGFKFGPAVGEALADLVTGVERPDLDFLEPDRMLAPARV</sequence>
<keyword evidence="1" id="KW-0032">Aminotransferase</keyword>